<name>W0JQ18_9EURY</name>
<protein>
    <submittedName>
        <fullName evidence="1">Uncharacterized protein</fullName>
    </submittedName>
</protein>
<dbReference type="KEGG" id="hlr:HALLA_05195"/>
<keyword evidence="2" id="KW-1185">Reference proteome</keyword>
<dbReference type="EMBL" id="CP007055">
    <property type="protein sequence ID" value="AHG00704.1"/>
    <property type="molecule type" value="Genomic_DNA"/>
</dbReference>
<dbReference type="Proteomes" id="UP000019024">
    <property type="component" value="Chromosome"/>
</dbReference>
<proteinExistence type="predicted"/>
<organism evidence="1 2">
    <name type="scientific">Halostagnicola larsenii XH-48</name>
    <dbReference type="NCBI Taxonomy" id="797299"/>
    <lineage>
        <taxon>Archaea</taxon>
        <taxon>Methanobacteriati</taxon>
        <taxon>Methanobacteriota</taxon>
        <taxon>Stenosarchaea group</taxon>
        <taxon>Halobacteria</taxon>
        <taxon>Halobacteriales</taxon>
        <taxon>Natrialbaceae</taxon>
        <taxon>Halostagnicola</taxon>
    </lineage>
</organism>
<dbReference type="STRING" id="797299.HALLA_05195"/>
<sequence>MIDDPIATRDRTESLERGPPVLTDRVLSVQFEPRNALRILEGGTSSVLAA</sequence>
<dbReference type="AlphaFoldDB" id="W0JQ18"/>
<dbReference type="HOGENOM" id="CLU_3112937_0_0_2"/>
<accession>W0JQ18</accession>
<evidence type="ECO:0000313" key="1">
    <source>
        <dbReference type="EMBL" id="AHG00704.1"/>
    </source>
</evidence>
<reference evidence="1 2" key="1">
    <citation type="submission" date="2014-01" db="EMBL/GenBank/DDBJ databases">
        <authorList>
            <consortium name="DOE Joint Genome Institute"/>
            <person name="Anderson I."/>
            <person name="Huntemann M."/>
            <person name="Han J."/>
            <person name="Chen A."/>
            <person name="Kyrpides N."/>
            <person name="Mavromatis K."/>
            <person name="Markowitz V."/>
            <person name="Palaniappan K."/>
            <person name="Ivanova N."/>
            <person name="Schaumberg A."/>
            <person name="Pati A."/>
            <person name="Liolios K."/>
            <person name="Nordberg H.P."/>
            <person name="Cantor M.N."/>
            <person name="Hua S.X."/>
            <person name="Woyke T."/>
        </authorList>
    </citation>
    <scope>NUCLEOTIDE SEQUENCE [LARGE SCALE GENOMIC DNA]</scope>
    <source>
        <strain evidence="1 2">XH-48</strain>
    </source>
</reference>
<gene>
    <name evidence="1" type="ORF">HALLA_05195</name>
</gene>
<evidence type="ECO:0000313" key="2">
    <source>
        <dbReference type="Proteomes" id="UP000019024"/>
    </source>
</evidence>